<dbReference type="Pfam" id="PF02042">
    <property type="entry name" value="RWP-RK"/>
    <property type="match status" value="1"/>
</dbReference>
<comment type="subunit">
    <text evidence="1">Homodimers and heterodimers.</text>
</comment>
<protein>
    <submittedName>
        <fullName evidence="9">Plant regulator RWP-RK family protein putative isoform 1</fullName>
    </submittedName>
</protein>
<evidence type="ECO:0000256" key="6">
    <source>
        <dbReference type="SAM" id="MobiDB-lite"/>
    </source>
</evidence>
<gene>
    <name evidence="9" type="ORF">HS088_TW09G00811</name>
</gene>
<dbReference type="AlphaFoldDB" id="A0A7J7D8V8"/>
<dbReference type="InterPro" id="IPR045012">
    <property type="entry name" value="NLP"/>
</dbReference>
<dbReference type="InterPro" id="IPR034891">
    <property type="entry name" value="PB1_NLP"/>
</dbReference>
<feature type="region of interest" description="Disordered" evidence="6">
    <location>
        <begin position="576"/>
        <end position="602"/>
    </location>
</feature>
<dbReference type="PANTHER" id="PTHR32002">
    <property type="entry name" value="PROTEIN NLP8"/>
    <property type="match status" value="1"/>
</dbReference>
<keyword evidence="3" id="KW-0238">DNA-binding</keyword>
<name>A0A7J7D8V8_TRIWF</name>
<keyword evidence="5" id="KW-0539">Nucleus</keyword>
<dbReference type="Gene3D" id="3.10.20.90">
    <property type="entry name" value="Phosphatidylinositol 3-kinase Catalytic Subunit, Chain A, domain 1"/>
    <property type="match status" value="1"/>
</dbReference>
<evidence type="ECO:0000256" key="3">
    <source>
        <dbReference type="ARBA" id="ARBA00023125"/>
    </source>
</evidence>
<dbReference type="InterPro" id="IPR000270">
    <property type="entry name" value="PB1_dom"/>
</dbReference>
<evidence type="ECO:0000259" key="8">
    <source>
        <dbReference type="PROSITE" id="PS51745"/>
    </source>
</evidence>
<keyword evidence="2" id="KW-0805">Transcription regulation</keyword>
<dbReference type="CDD" id="cd06407">
    <property type="entry name" value="PB1_NLP"/>
    <property type="match status" value="1"/>
</dbReference>
<dbReference type="Pfam" id="PF22922">
    <property type="entry name" value="GAF_NLP"/>
    <property type="match status" value="1"/>
</dbReference>
<feature type="compositionally biased region" description="Low complexity" evidence="6">
    <location>
        <begin position="823"/>
        <end position="847"/>
    </location>
</feature>
<accession>A0A7J7D8V8</accession>
<feature type="compositionally biased region" description="Basic and acidic residues" evidence="6">
    <location>
        <begin position="812"/>
        <end position="821"/>
    </location>
</feature>
<feature type="compositionally biased region" description="Basic and acidic residues" evidence="6">
    <location>
        <begin position="576"/>
        <end position="598"/>
    </location>
</feature>
<feature type="domain" description="RWP-RK" evidence="7">
    <location>
        <begin position="586"/>
        <end position="672"/>
    </location>
</feature>
<comment type="caution">
    <text evidence="9">The sequence shown here is derived from an EMBL/GenBank/DDBJ whole genome shotgun (WGS) entry which is preliminary data.</text>
</comment>
<dbReference type="InterPro" id="IPR055081">
    <property type="entry name" value="NLP1-9_GAF"/>
</dbReference>
<evidence type="ECO:0000259" key="7">
    <source>
        <dbReference type="PROSITE" id="PS51519"/>
    </source>
</evidence>
<evidence type="ECO:0000256" key="5">
    <source>
        <dbReference type="ARBA" id="ARBA00023242"/>
    </source>
</evidence>
<dbReference type="PANTHER" id="PTHR32002:SF41">
    <property type="entry name" value="PROTEIN NLP8"/>
    <property type="match status" value="1"/>
</dbReference>
<keyword evidence="4" id="KW-0804">Transcription</keyword>
<feature type="region of interest" description="Disordered" evidence="6">
    <location>
        <begin position="812"/>
        <end position="856"/>
    </location>
</feature>
<dbReference type="SUPFAM" id="SSF54277">
    <property type="entry name" value="CAD &amp; PB1 domains"/>
    <property type="match status" value="1"/>
</dbReference>
<dbReference type="InterPro" id="IPR053793">
    <property type="entry name" value="PB1-like"/>
</dbReference>
<dbReference type="GO" id="GO:0003677">
    <property type="term" value="F:DNA binding"/>
    <property type="evidence" value="ECO:0007669"/>
    <property type="project" value="UniProtKB-KW"/>
</dbReference>
<evidence type="ECO:0000256" key="4">
    <source>
        <dbReference type="ARBA" id="ARBA00023163"/>
    </source>
</evidence>
<keyword evidence="10" id="KW-1185">Reference proteome</keyword>
<dbReference type="EMBL" id="JAAARO010000009">
    <property type="protein sequence ID" value="KAF5742751.1"/>
    <property type="molecule type" value="Genomic_DNA"/>
</dbReference>
<organism evidence="9 10">
    <name type="scientific">Tripterygium wilfordii</name>
    <name type="common">Thunder God vine</name>
    <dbReference type="NCBI Taxonomy" id="458696"/>
    <lineage>
        <taxon>Eukaryota</taxon>
        <taxon>Viridiplantae</taxon>
        <taxon>Streptophyta</taxon>
        <taxon>Embryophyta</taxon>
        <taxon>Tracheophyta</taxon>
        <taxon>Spermatophyta</taxon>
        <taxon>Magnoliopsida</taxon>
        <taxon>eudicotyledons</taxon>
        <taxon>Gunneridae</taxon>
        <taxon>Pentapetalae</taxon>
        <taxon>rosids</taxon>
        <taxon>fabids</taxon>
        <taxon>Celastrales</taxon>
        <taxon>Celastraceae</taxon>
        <taxon>Tripterygium</taxon>
    </lineage>
</organism>
<dbReference type="FunCoup" id="A0A7J7D8V8">
    <property type="interactions" value="552"/>
</dbReference>
<dbReference type="Proteomes" id="UP000593562">
    <property type="component" value="Unassembled WGS sequence"/>
</dbReference>
<reference evidence="9 10" key="1">
    <citation type="journal article" date="2020" name="Nat. Commun.">
        <title>Genome of Tripterygium wilfordii and identification of cytochrome P450 involved in triptolide biosynthesis.</title>
        <authorList>
            <person name="Tu L."/>
            <person name="Su P."/>
            <person name="Zhang Z."/>
            <person name="Gao L."/>
            <person name="Wang J."/>
            <person name="Hu T."/>
            <person name="Zhou J."/>
            <person name="Zhang Y."/>
            <person name="Zhao Y."/>
            <person name="Liu Y."/>
            <person name="Song Y."/>
            <person name="Tong Y."/>
            <person name="Lu Y."/>
            <person name="Yang J."/>
            <person name="Xu C."/>
            <person name="Jia M."/>
            <person name="Peters R.J."/>
            <person name="Huang L."/>
            <person name="Gao W."/>
        </authorList>
    </citation>
    <scope>NUCLEOTIDE SEQUENCE [LARGE SCALE GENOMIC DNA]</scope>
    <source>
        <strain evidence="10">cv. XIE 37</strain>
        <tissue evidence="9">Leaf</tissue>
    </source>
</reference>
<dbReference type="InterPro" id="IPR003035">
    <property type="entry name" value="RWP-RK_dom"/>
</dbReference>
<dbReference type="Pfam" id="PF00564">
    <property type="entry name" value="PB1"/>
    <property type="match status" value="1"/>
</dbReference>
<evidence type="ECO:0000256" key="2">
    <source>
        <dbReference type="ARBA" id="ARBA00023015"/>
    </source>
</evidence>
<sequence>MEHPFSAKESGIGYWDPPRGQTDSVAPLECSARSSMVEDPSSNFPDPMSVDFDTYAGWCNSPSFLTDQMFAAYGLSPFQSVPYASFDMSNFAEQSSAGFSDGGMMSRTVGSSFNGEERMVFQEKDAQLGHPSDSVDVDAAAEQNNIASLPNSRSTIANCMVARSLGWSLDEKMLRALSLFKESSGGGILAQVWLPIKHGDKYMLSTYDQPYLLDKVLTGYREVSRKFTFSTGGKSEYPLGLPGRVFISKVPEWTSNVNFYSDAEYLRINHAVNHAVHGSIALPVFEHHEMSCCAVLELVTIKEKPNFDSEIEAVCHALKVVNLRSTAPRRLFPQNLSRNHRSAVAEITDVLRAVCHAHRLPLALTWIPCSYSEGAAGETIKVRVREGNKCSDGKSVLCVEDTACYVNDKEMQGFVHACGEHYIEEGQGIAGKALQSSHPFFISDIKTYDITEYPLVHHARKFGLNAAVAIRLRSTYTGDDNYILEFFLPVNMKGSSEQQLLLNSLSGTMQRICKSLRTVSGAELTGGQGLNMEVGAVQSFPPVAIPARGSQMDLPGTTMGSIEKMFLNLSEAHTDKVEADAPQEQKRSGSERQPEKKRSTAGKHVSLSVLQQYFSGSLKDAAKSIGVCPTTLKRICRQHGISRWPSRKINKVNHSLRKIQTVLDSVQGVEGGLKYDPTTGGFVAAGSILQEVDAQKIRNFPDKNPQDALIASAFCLEGENSVVKKEADECCPDTSHGELKQSTVSGLFQPGSLGSTRWVIPENAAFSSYFVNQDGKWSLNDSTKVEKTDCHLVSRSSSFLAATDEIDTKMEGDDGILEHNEPSASSMTDSSNGSGSLIHGSSTSSPSFEDGKDLKANTSCGDSGSAITVKATYKEDTIRFKFDPSLGCFQLYNEVAKRFKLQNGTFQLKYLDDEQEWVLLVSDSDLQECLDVLDYVRTRSVKFLVRDVPSAMGSSGGSNGFLAGDVMPLNWNEIGQEQNNEYKQSIKFHFFTSHDHEFHVASLPYKPDFKVMPGGWDGTTRDLDEVHYEISKKKDDMLYEEFVQRMNFNKKKMAGEVKHHKYSRRRASEGWNITVEKLGPQGKRENGGGWKFVSLPDGSSRELNEMEKMYVKRETHHRRRKILP</sequence>
<dbReference type="PROSITE" id="PS51519">
    <property type="entry name" value="RWP_RK"/>
    <property type="match status" value="1"/>
</dbReference>
<proteinExistence type="predicted"/>
<dbReference type="GO" id="GO:0003700">
    <property type="term" value="F:DNA-binding transcription factor activity"/>
    <property type="evidence" value="ECO:0007669"/>
    <property type="project" value="InterPro"/>
</dbReference>
<evidence type="ECO:0000313" key="9">
    <source>
        <dbReference type="EMBL" id="KAF5742751.1"/>
    </source>
</evidence>
<evidence type="ECO:0000256" key="1">
    <source>
        <dbReference type="ARBA" id="ARBA00011726"/>
    </source>
</evidence>
<dbReference type="SMART" id="SM00666">
    <property type="entry name" value="PB1"/>
    <property type="match status" value="1"/>
</dbReference>
<dbReference type="InParanoid" id="A0A7J7D8V8"/>
<dbReference type="PROSITE" id="PS51745">
    <property type="entry name" value="PB1"/>
    <property type="match status" value="1"/>
</dbReference>
<feature type="domain" description="PB1" evidence="8">
    <location>
        <begin position="866"/>
        <end position="948"/>
    </location>
</feature>
<evidence type="ECO:0000313" key="10">
    <source>
        <dbReference type="Proteomes" id="UP000593562"/>
    </source>
</evidence>